<dbReference type="InterPro" id="IPR006675">
    <property type="entry name" value="HDIG_dom"/>
</dbReference>
<dbReference type="InterPro" id="IPR006674">
    <property type="entry name" value="HD_domain"/>
</dbReference>
<dbReference type="PROSITE" id="PS51831">
    <property type="entry name" value="HD"/>
    <property type="match status" value="1"/>
</dbReference>
<evidence type="ECO:0000313" key="3">
    <source>
        <dbReference type="Proteomes" id="UP000623172"/>
    </source>
</evidence>
<name>A0A926HK10_9FIRM</name>
<comment type="caution">
    <text evidence="2">The sequence shown here is derived from an EMBL/GenBank/DDBJ whole genome shotgun (WGS) entry which is preliminary data.</text>
</comment>
<dbReference type="Gene3D" id="1.10.3210.50">
    <property type="match status" value="1"/>
</dbReference>
<dbReference type="SMART" id="SM00471">
    <property type="entry name" value="HDc"/>
    <property type="match status" value="1"/>
</dbReference>
<dbReference type="AlphaFoldDB" id="A0A926HK10"/>
<dbReference type="Pfam" id="PF01966">
    <property type="entry name" value="HD"/>
    <property type="match status" value="1"/>
</dbReference>
<dbReference type="InterPro" id="IPR003607">
    <property type="entry name" value="HD/PDEase_dom"/>
</dbReference>
<dbReference type="Proteomes" id="UP000623172">
    <property type="component" value="Unassembled WGS sequence"/>
</dbReference>
<dbReference type="PANTHER" id="PTHR33594">
    <property type="entry name" value="SUPERFAMILY HYDROLASE, PUTATIVE (AFU_ORTHOLOGUE AFUA_1G03035)-RELATED"/>
    <property type="match status" value="1"/>
</dbReference>
<dbReference type="EMBL" id="JACRSR010000001">
    <property type="protein sequence ID" value="MBC8530462.1"/>
    <property type="molecule type" value="Genomic_DNA"/>
</dbReference>
<evidence type="ECO:0000259" key="1">
    <source>
        <dbReference type="PROSITE" id="PS51831"/>
    </source>
</evidence>
<keyword evidence="3" id="KW-1185">Reference proteome</keyword>
<gene>
    <name evidence="2" type="ORF">H8696_01200</name>
</gene>
<proteinExistence type="predicted"/>
<dbReference type="PANTHER" id="PTHR33594:SF1">
    <property type="entry name" value="HD_PDEASE DOMAIN-CONTAINING PROTEIN"/>
    <property type="match status" value="1"/>
</dbReference>
<dbReference type="SUPFAM" id="SSF109604">
    <property type="entry name" value="HD-domain/PDEase-like"/>
    <property type="match status" value="1"/>
</dbReference>
<organism evidence="2 3">
    <name type="scientific">Gehongia tenuis</name>
    <dbReference type="NCBI Taxonomy" id="2763655"/>
    <lineage>
        <taxon>Bacteria</taxon>
        <taxon>Bacillati</taxon>
        <taxon>Bacillota</taxon>
        <taxon>Clostridia</taxon>
        <taxon>Christensenellales</taxon>
        <taxon>Christensenellaceae</taxon>
        <taxon>Gehongia</taxon>
    </lineage>
</organism>
<dbReference type="RefSeq" id="WP_249314417.1">
    <property type="nucleotide sequence ID" value="NZ_JACRSR010000001.1"/>
</dbReference>
<sequence>MKRSDYGKLEAYMLECMGDSAHDGEHVYRVLHMALFLAEDEDVNRDVLIAAALLHDIGRAAELRDGAVDHAQRGSEMARTFLSGMGFDKDFAEHVAACIATHRYRSGFPPASREAEILFDADKLDVTGALGVARTFLYQGAKGRPIYTVENGRVQTGREADDPPSFLREYHFKLKHVEERLFTERARRIADERQKAAWAYYEELVREIGQSYGEGQKILDELT</sequence>
<dbReference type="CDD" id="cd00077">
    <property type="entry name" value="HDc"/>
    <property type="match status" value="1"/>
</dbReference>
<feature type="domain" description="HD" evidence="1">
    <location>
        <begin position="23"/>
        <end position="127"/>
    </location>
</feature>
<dbReference type="NCBIfam" id="TIGR00277">
    <property type="entry name" value="HDIG"/>
    <property type="match status" value="1"/>
</dbReference>
<protein>
    <submittedName>
        <fullName evidence="2">HD domain-containing protein</fullName>
    </submittedName>
</protein>
<evidence type="ECO:0000313" key="2">
    <source>
        <dbReference type="EMBL" id="MBC8530462.1"/>
    </source>
</evidence>
<reference evidence="2" key="1">
    <citation type="submission" date="2020-08" db="EMBL/GenBank/DDBJ databases">
        <title>Genome public.</title>
        <authorList>
            <person name="Liu C."/>
            <person name="Sun Q."/>
        </authorList>
    </citation>
    <scope>NUCLEOTIDE SEQUENCE</scope>
    <source>
        <strain evidence="2">NSJ-53</strain>
    </source>
</reference>
<accession>A0A926HK10</accession>